<dbReference type="PRINTS" id="PR00111">
    <property type="entry name" value="ABHYDROLASE"/>
</dbReference>
<dbReference type="Pfam" id="PF00561">
    <property type="entry name" value="Abhydrolase_1"/>
    <property type="match status" value="1"/>
</dbReference>
<feature type="domain" description="AB hydrolase-1" evidence="1">
    <location>
        <begin position="35"/>
        <end position="268"/>
    </location>
</feature>
<dbReference type="Proteomes" id="UP000262621">
    <property type="component" value="Unassembled WGS sequence"/>
</dbReference>
<reference evidence="2 3" key="1">
    <citation type="submission" date="2018-08" db="EMBL/GenBank/DDBJ databases">
        <title>Verrucosispora craniellae sp. nov., isolated from a marine sponge in the South China Sea.</title>
        <authorList>
            <person name="Li L."/>
            <person name="Lin H.W."/>
        </authorList>
    </citation>
    <scope>NUCLEOTIDE SEQUENCE [LARGE SCALE GENOMIC DNA]</scope>
    <source>
        <strain evidence="2 3">LHW63014</strain>
    </source>
</reference>
<dbReference type="EMBL" id="QVFU01000013">
    <property type="protein sequence ID" value="RFS45846.1"/>
    <property type="molecule type" value="Genomic_DNA"/>
</dbReference>
<dbReference type="InterPro" id="IPR029058">
    <property type="entry name" value="AB_hydrolase_fold"/>
</dbReference>
<sequence>MSIWATIGRIPFELSYVNVDGVRTRVLKAGSGPDVICLHGTSGHLEAFTRNIEAAVNAGFTVHALDMLGHGYTDKPDFDYTPPQHVDHLRAYIRTQGLDRPHLIGESLGGWVSAWLAADHPDEVGRLILVAPGGTAATPEVMAKIKQSTEAAVLNASLDRTRQRLELLMHDPRQVTDELVQVRHAIYTQDDFRTALAHILCLQDLPTRTRYLLDKERLGRISTPTLLIWGRQNPFGKTAEAFFIRDSIPGCRLELFDECGHWPQYEKADQFNDLAWPFLTGDGGQH</sequence>
<dbReference type="InterPro" id="IPR050266">
    <property type="entry name" value="AB_hydrolase_sf"/>
</dbReference>
<comment type="caution">
    <text evidence="2">The sequence shown here is derived from an EMBL/GenBank/DDBJ whole genome shotgun (WGS) entry which is preliminary data.</text>
</comment>
<gene>
    <name evidence="2" type="ORF">D0Q02_14665</name>
</gene>
<proteinExistence type="predicted"/>
<dbReference type="Gene3D" id="3.40.50.1820">
    <property type="entry name" value="alpha/beta hydrolase"/>
    <property type="match status" value="1"/>
</dbReference>
<dbReference type="PANTHER" id="PTHR43798">
    <property type="entry name" value="MONOACYLGLYCEROL LIPASE"/>
    <property type="match status" value="1"/>
</dbReference>
<name>A0A372FZ88_9ACTN</name>
<evidence type="ECO:0000313" key="2">
    <source>
        <dbReference type="EMBL" id="RFS45846.1"/>
    </source>
</evidence>
<dbReference type="InterPro" id="IPR000073">
    <property type="entry name" value="AB_hydrolase_1"/>
</dbReference>
<evidence type="ECO:0000313" key="3">
    <source>
        <dbReference type="Proteomes" id="UP000262621"/>
    </source>
</evidence>
<organism evidence="2 3">
    <name type="scientific">Micromonospora craniellae</name>
    <dbReference type="NCBI Taxonomy" id="2294034"/>
    <lineage>
        <taxon>Bacteria</taxon>
        <taxon>Bacillati</taxon>
        <taxon>Actinomycetota</taxon>
        <taxon>Actinomycetes</taxon>
        <taxon>Micromonosporales</taxon>
        <taxon>Micromonosporaceae</taxon>
        <taxon>Micromonospora</taxon>
    </lineage>
</organism>
<dbReference type="AlphaFoldDB" id="A0A372FZ88"/>
<dbReference type="PANTHER" id="PTHR43798:SF33">
    <property type="entry name" value="HYDROLASE, PUTATIVE (AFU_ORTHOLOGUE AFUA_2G14860)-RELATED"/>
    <property type="match status" value="1"/>
</dbReference>
<keyword evidence="2" id="KW-0378">Hydrolase</keyword>
<keyword evidence="3" id="KW-1185">Reference proteome</keyword>
<dbReference type="OrthoDB" id="9808398at2"/>
<evidence type="ECO:0000259" key="1">
    <source>
        <dbReference type="Pfam" id="PF00561"/>
    </source>
</evidence>
<dbReference type="GO" id="GO:0016787">
    <property type="term" value="F:hydrolase activity"/>
    <property type="evidence" value="ECO:0007669"/>
    <property type="project" value="UniProtKB-KW"/>
</dbReference>
<dbReference type="SUPFAM" id="SSF53474">
    <property type="entry name" value="alpha/beta-Hydrolases"/>
    <property type="match status" value="1"/>
</dbReference>
<accession>A0A372FZ88</accession>
<protein>
    <submittedName>
        <fullName evidence="2">Alpha/beta fold hydrolase</fullName>
    </submittedName>
</protein>
<dbReference type="GO" id="GO:0016020">
    <property type="term" value="C:membrane"/>
    <property type="evidence" value="ECO:0007669"/>
    <property type="project" value="TreeGrafter"/>
</dbReference>
<dbReference type="RefSeq" id="WP_117228538.1">
    <property type="nucleotide sequence ID" value="NZ_CP061725.1"/>
</dbReference>